<protein>
    <submittedName>
        <fullName evidence="2">Y_Y_Y domain</fullName>
    </submittedName>
</protein>
<dbReference type="InterPro" id="IPR013783">
    <property type="entry name" value="Ig-like_fold"/>
</dbReference>
<evidence type="ECO:0000313" key="2">
    <source>
        <dbReference type="EMBL" id="CUU08261.1"/>
    </source>
</evidence>
<evidence type="ECO:0000313" key="3">
    <source>
        <dbReference type="Proteomes" id="UP000320623"/>
    </source>
</evidence>
<reference evidence="3" key="1">
    <citation type="submission" date="2015-11" db="EMBL/GenBank/DDBJ databases">
        <authorList>
            <person name="Varghese N."/>
        </authorList>
    </citation>
    <scope>NUCLEOTIDE SEQUENCE [LARGE SCALE GENOMIC DNA]</scope>
</reference>
<keyword evidence="1" id="KW-0732">Signal</keyword>
<keyword evidence="3" id="KW-1185">Reference proteome</keyword>
<proteinExistence type="predicted"/>
<gene>
    <name evidence="2" type="ORF">JGI1_02033</name>
</gene>
<sequence length="278" mass="31142">MWSSISKISLLFVFIFFGCNLTTQPPPPERGNPIDPQNPNFQPPRVEIISGPKEGDVLPNHTVTFKWRGNQADTLMLFSYKLDNENWSPWSNQKEVTFTYLDEGKHTFYIKAKYVNNIEGQALEINFIVDAVKGPAIMFFPRKSEIDQGYSFDSEIYVEEAINFAGAKIVIEYQQSVFTLESVEIYKDARSIMLKNGGTLIDFINANTPGKVEINIAVAGGNPENVNGTGAIGKIRFRANPGYGGNYEIKFGNESKLRDANNNDVQIKNLVSKVVVVK</sequence>
<accession>A0A0S4NBE8</accession>
<dbReference type="Proteomes" id="UP000320623">
    <property type="component" value="Unassembled WGS sequence"/>
</dbReference>
<organism evidence="2 3">
    <name type="scientific">Candidatus Thermokryptus mobilis</name>
    <dbReference type="NCBI Taxonomy" id="1643428"/>
    <lineage>
        <taxon>Bacteria</taxon>
        <taxon>Pseudomonadati</taxon>
        <taxon>Candidatus Kryptoniota</taxon>
        <taxon>Candidatus Thermokryptus</taxon>
    </lineage>
</organism>
<feature type="chain" id="PRO_5006624871" evidence="1">
    <location>
        <begin position="19"/>
        <end position="278"/>
    </location>
</feature>
<dbReference type="PROSITE" id="PS51257">
    <property type="entry name" value="PROKAR_LIPOPROTEIN"/>
    <property type="match status" value="1"/>
</dbReference>
<dbReference type="EMBL" id="FAOO01000020">
    <property type="protein sequence ID" value="CUU08261.1"/>
    <property type="molecule type" value="Genomic_DNA"/>
</dbReference>
<dbReference type="STRING" id="1643428.GCA_001442855_01991"/>
<dbReference type="Gene3D" id="2.60.40.10">
    <property type="entry name" value="Immunoglobulins"/>
    <property type="match status" value="1"/>
</dbReference>
<dbReference type="GO" id="GO:0030246">
    <property type="term" value="F:carbohydrate binding"/>
    <property type="evidence" value="ECO:0007669"/>
    <property type="project" value="InterPro"/>
</dbReference>
<dbReference type="Gene3D" id="2.60.40.680">
    <property type="match status" value="1"/>
</dbReference>
<dbReference type="InterPro" id="IPR008965">
    <property type="entry name" value="CBM2/CBM3_carb-bd_dom_sf"/>
</dbReference>
<dbReference type="CDD" id="cd08547">
    <property type="entry name" value="Type_II_cohesin"/>
    <property type="match status" value="1"/>
</dbReference>
<evidence type="ECO:0000256" key="1">
    <source>
        <dbReference type="SAM" id="SignalP"/>
    </source>
</evidence>
<name>A0A0S4NBE8_9BACT</name>
<feature type="signal peptide" evidence="1">
    <location>
        <begin position="1"/>
        <end position="18"/>
    </location>
</feature>
<dbReference type="AlphaFoldDB" id="A0A0S4NBE8"/>
<dbReference type="SUPFAM" id="SSF49384">
    <property type="entry name" value="Carbohydrate-binding domain"/>
    <property type="match status" value="1"/>
</dbReference>